<evidence type="ECO:0000313" key="2">
    <source>
        <dbReference type="EMBL" id="KAK2859699.1"/>
    </source>
</evidence>
<reference evidence="2" key="1">
    <citation type="submission" date="2023-07" db="EMBL/GenBank/DDBJ databases">
        <title>Chromosome-level Genome Assembly of Striped Snakehead (Channa striata).</title>
        <authorList>
            <person name="Liu H."/>
        </authorList>
    </citation>
    <scope>NUCLEOTIDE SEQUENCE</scope>
    <source>
        <strain evidence="2">Gz</strain>
        <tissue evidence="2">Muscle</tissue>
    </source>
</reference>
<organism evidence="2 3">
    <name type="scientific">Channa striata</name>
    <name type="common">Snakehead murrel</name>
    <name type="synonym">Ophicephalus striatus</name>
    <dbReference type="NCBI Taxonomy" id="64152"/>
    <lineage>
        <taxon>Eukaryota</taxon>
        <taxon>Metazoa</taxon>
        <taxon>Chordata</taxon>
        <taxon>Craniata</taxon>
        <taxon>Vertebrata</taxon>
        <taxon>Euteleostomi</taxon>
        <taxon>Actinopterygii</taxon>
        <taxon>Neopterygii</taxon>
        <taxon>Teleostei</taxon>
        <taxon>Neoteleostei</taxon>
        <taxon>Acanthomorphata</taxon>
        <taxon>Anabantaria</taxon>
        <taxon>Anabantiformes</taxon>
        <taxon>Channoidei</taxon>
        <taxon>Channidae</taxon>
        <taxon>Channa</taxon>
    </lineage>
</organism>
<dbReference type="Proteomes" id="UP001187415">
    <property type="component" value="Unassembled WGS sequence"/>
</dbReference>
<gene>
    <name evidence="2" type="ORF">Q5P01_004319</name>
</gene>
<comment type="caution">
    <text evidence="2">The sequence shown here is derived from an EMBL/GenBank/DDBJ whole genome shotgun (WGS) entry which is preliminary data.</text>
</comment>
<name>A0AA88NHG5_CHASR</name>
<dbReference type="AlphaFoldDB" id="A0AA88NHG5"/>
<protein>
    <submittedName>
        <fullName evidence="2">Uncharacterized protein</fullName>
    </submittedName>
</protein>
<evidence type="ECO:0000313" key="3">
    <source>
        <dbReference type="Proteomes" id="UP001187415"/>
    </source>
</evidence>
<sequence>MLRTVTLLTPGRRVVERPGISGAETEVTAPLDSSGSPVDSAAPAGLRQPRAEGRSEESPEEGTVPPDKVRLLRCGVFTSMGPSR</sequence>
<dbReference type="EMBL" id="JAUPFM010000002">
    <property type="protein sequence ID" value="KAK2859699.1"/>
    <property type="molecule type" value="Genomic_DNA"/>
</dbReference>
<accession>A0AA88NHG5</accession>
<proteinExistence type="predicted"/>
<keyword evidence="3" id="KW-1185">Reference proteome</keyword>
<feature type="region of interest" description="Disordered" evidence="1">
    <location>
        <begin position="1"/>
        <end position="68"/>
    </location>
</feature>
<evidence type="ECO:0000256" key="1">
    <source>
        <dbReference type="SAM" id="MobiDB-lite"/>
    </source>
</evidence>